<sequence length="135" mass="15363">MQPIALSTDYIFRVRGSNNTPVPQDEMSMMFPVRRNAITSVDSPTTKSPGYVIELDPEEDPEENKDDETEDGPVDYSYEGEMMEMMMTVIHLGMTLMVRMRMMRTRRGRGGGALSSGQNCYLLYLLMVLVSYLMV</sequence>
<evidence type="ECO:0000313" key="3">
    <source>
        <dbReference type="EMBL" id="GJT62787.1"/>
    </source>
</evidence>
<feature type="transmembrane region" description="Helical" evidence="2">
    <location>
        <begin position="112"/>
        <end position="134"/>
    </location>
</feature>
<dbReference type="EMBL" id="BQNB010017405">
    <property type="protein sequence ID" value="GJT62787.1"/>
    <property type="molecule type" value="Genomic_DNA"/>
</dbReference>
<accession>A0ABQ5FJA3</accession>
<keyword evidence="2" id="KW-0472">Membrane</keyword>
<protein>
    <recommendedName>
        <fullName evidence="5">Fibronectin type-III domain-containing protein</fullName>
    </recommendedName>
</protein>
<name>A0ABQ5FJA3_9ASTR</name>
<keyword evidence="2" id="KW-0812">Transmembrane</keyword>
<gene>
    <name evidence="3" type="ORF">Tco_1006320</name>
</gene>
<reference evidence="3" key="1">
    <citation type="journal article" date="2022" name="Int. J. Mol. Sci.">
        <title>Draft Genome of Tanacetum Coccineum: Genomic Comparison of Closely Related Tanacetum-Family Plants.</title>
        <authorList>
            <person name="Yamashiro T."/>
            <person name="Shiraishi A."/>
            <person name="Nakayama K."/>
            <person name="Satake H."/>
        </authorList>
    </citation>
    <scope>NUCLEOTIDE SEQUENCE</scope>
</reference>
<feature type="region of interest" description="Disordered" evidence="1">
    <location>
        <begin position="40"/>
        <end position="75"/>
    </location>
</feature>
<feature type="compositionally biased region" description="Acidic residues" evidence="1">
    <location>
        <begin position="55"/>
        <end position="73"/>
    </location>
</feature>
<comment type="caution">
    <text evidence="3">The sequence shown here is derived from an EMBL/GenBank/DDBJ whole genome shotgun (WGS) entry which is preliminary data.</text>
</comment>
<keyword evidence="4" id="KW-1185">Reference proteome</keyword>
<evidence type="ECO:0008006" key="5">
    <source>
        <dbReference type="Google" id="ProtNLM"/>
    </source>
</evidence>
<proteinExistence type="predicted"/>
<evidence type="ECO:0000313" key="4">
    <source>
        <dbReference type="Proteomes" id="UP001151760"/>
    </source>
</evidence>
<keyword evidence="2" id="KW-1133">Transmembrane helix</keyword>
<dbReference type="Proteomes" id="UP001151760">
    <property type="component" value="Unassembled WGS sequence"/>
</dbReference>
<evidence type="ECO:0000256" key="1">
    <source>
        <dbReference type="SAM" id="MobiDB-lite"/>
    </source>
</evidence>
<reference evidence="3" key="2">
    <citation type="submission" date="2022-01" db="EMBL/GenBank/DDBJ databases">
        <authorList>
            <person name="Yamashiro T."/>
            <person name="Shiraishi A."/>
            <person name="Satake H."/>
            <person name="Nakayama K."/>
        </authorList>
    </citation>
    <scope>NUCLEOTIDE SEQUENCE</scope>
</reference>
<evidence type="ECO:0000256" key="2">
    <source>
        <dbReference type="SAM" id="Phobius"/>
    </source>
</evidence>
<organism evidence="3 4">
    <name type="scientific">Tanacetum coccineum</name>
    <dbReference type="NCBI Taxonomy" id="301880"/>
    <lineage>
        <taxon>Eukaryota</taxon>
        <taxon>Viridiplantae</taxon>
        <taxon>Streptophyta</taxon>
        <taxon>Embryophyta</taxon>
        <taxon>Tracheophyta</taxon>
        <taxon>Spermatophyta</taxon>
        <taxon>Magnoliopsida</taxon>
        <taxon>eudicotyledons</taxon>
        <taxon>Gunneridae</taxon>
        <taxon>Pentapetalae</taxon>
        <taxon>asterids</taxon>
        <taxon>campanulids</taxon>
        <taxon>Asterales</taxon>
        <taxon>Asteraceae</taxon>
        <taxon>Asteroideae</taxon>
        <taxon>Anthemideae</taxon>
        <taxon>Anthemidinae</taxon>
        <taxon>Tanacetum</taxon>
    </lineage>
</organism>